<sequence>MKPQKKDTRRAQSRANGDADAKRRLAERSFPCRHQGADGILAITDDQVEWTLSADKKTVISFRHTEVESATKMRIKHSQLFLIVSLKPPSSAAGLECVAFLFASERDWTNAAALMDQYRLSIRPAGRQSRLSVIDASAVHRVSVASTDVSSFDDAVVCSRFGREGVLFTSAEHRTSLWAPIDEDDGMDAEPVCFPTSELGKRGSLVQETGHDGVTRLSLYLSDEEDYAQPGDFDNEANTEEEADEEETRQWEETSSWQIREEMREAQRSSSVPPRQKEAPAASEMTTVLAEWPTIKRRYDELVPRKMSAPAFWHSLLHEGLDHPFRRELEASAGAGGSDAPPAPPDALKYFLLRGRERYQQGADLHSLNPAYVRVKALQQTFVDEMRRTIDIGMSIARRHPREVFPFQTDQLHRYRGDICPACGQLLQMDMSSSIMRDDTSIGNRAFAPPYQLFALHDSEALLRSGDLLPKLRRMAAKVNYPWRY</sequence>
<dbReference type="InParanoid" id="A0A0G4G7U2"/>
<accession>A0A0G4G7U2</accession>
<dbReference type="AlphaFoldDB" id="A0A0G4G7U2"/>
<dbReference type="VEuPathDB" id="CryptoDB:Vbra_3221"/>
<name>A0A0G4G7U2_VITBC</name>
<dbReference type="InterPro" id="IPR005607">
    <property type="entry name" value="BSD_dom"/>
</dbReference>
<gene>
    <name evidence="3" type="ORF">Vbra_3221</name>
</gene>
<organism evidence="3 4">
    <name type="scientific">Vitrella brassicaformis (strain CCMP3155)</name>
    <dbReference type="NCBI Taxonomy" id="1169540"/>
    <lineage>
        <taxon>Eukaryota</taxon>
        <taxon>Sar</taxon>
        <taxon>Alveolata</taxon>
        <taxon>Colpodellida</taxon>
        <taxon>Vitrellaceae</taxon>
        <taxon>Vitrella</taxon>
    </lineage>
</organism>
<protein>
    <recommendedName>
        <fullName evidence="2">BSD domain-containing protein</fullName>
    </recommendedName>
</protein>
<feature type="compositionally biased region" description="Acidic residues" evidence="1">
    <location>
        <begin position="227"/>
        <end position="247"/>
    </location>
</feature>
<evidence type="ECO:0000313" key="4">
    <source>
        <dbReference type="Proteomes" id="UP000041254"/>
    </source>
</evidence>
<keyword evidence="4" id="KW-1185">Reference proteome</keyword>
<proteinExistence type="predicted"/>
<reference evidence="3 4" key="1">
    <citation type="submission" date="2014-11" db="EMBL/GenBank/DDBJ databases">
        <authorList>
            <person name="Zhu J."/>
            <person name="Qi W."/>
            <person name="Song R."/>
        </authorList>
    </citation>
    <scope>NUCLEOTIDE SEQUENCE [LARGE SCALE GENOMIC DNA]</scope>
</reference>
<evidence type="ECO:0000313" key="3">
    <source>
        <dbReference type="EMBL" id="CEM24481.1"/>
    </source>
</evidence>
<evidence type="ECO:0000259" key="2">
    <source>
        <dbReference type="PROSITE" id="PS50858"/>
    </source>
</evidence>
<feature type="compositionally biased region" description="Basic and acidic residues" evidence="1">
    <location>
        <begin position="1"/>
        <end position="10"/>
    </location>
</feature>
<feature type="domain" description="BSD" evidence="2">
    <location>
        <begin position="284"/>
        <end position="317"/>
    </location>
</feature>
<dbReference type="Proteomes" id="UP000041254">
    <property type="component" value="Unassembled WGS sequence"/>
</dbReference>
<dbReference type="PROSITE" id="PS50858">
    <property type="entry name" value="BSD"/>
    <property type="match status" value="1"/>
</dbReference>
<evidence type="ECO:0000256" key="1">
    <source>
        <dbReference type="SAM" id="MobiDB-lite"/>
    </source>
</evidence>
<feature type="region of interest" description="Disordered" evidence="1">
    <location>
        <begin position="227"/>
        <end position="285"/>
    </location>
</feature>
<feature type="region of interest" description="Disordered" evidence="1">
    <location>
        <begin position="1"/>
        <end position="23"/>
    </location>
</feature>
<dbReference type="EMBL" id="CDMY01000581">
    <property type="protein sequence ID" value="CEM24481.1"/>
    <property type="molecule type" value="Genomic_DNA"/>
</dbReference>